<proteinExistence type="predicted"/>
<evidence type="ECO:0000259" key="1">
    <source>
        <dbReference type="PROSITE" id="PS50995"/>
    </source>
</evidence>
<dbReference type="AlphaFoldDB" id="A0A549THZ2"/>
<organism evidence="2 3">
    <name type="scientific">Rhizobium straminoryzae</name>
    <dbReference type="NCBI Taxonomy" id="1387186"/>
    <lineage>
        <taxon>Bacteria</taxon>
        <taxon>Pseudomonadati</taxon>
        <taxon>Pseudomonadota</taxon>
        <taxon>Alphaproteobacteria</taxon>
        <taxon>Hyphomicrobiales</taxon>
        <taxon>Rhizobiaceae</taxon>
        <taxon>Rhizobium/Agrobacterium group</taxon>
        <taxon>Rhizobium</taxon>
    </lineage>
</organism>
<comment type="caution">
    <text evidence="2">The sequence shown here is derived from an EMBL/GenBank/DDBJ whole genome shotgun (WGS) entry which is preliminary data.</text>
</comment>
<dbReference type="GO" id="GO:0006950">
    <property type="term" value="P:response to stress"/>
    <property type="evidence" value="ECO:0007669"/>
    <property type="project" value="TreeGrafter"/>
</dbReference>
<dbReference type="PANTHER" id="PTHR33164:SF43">
    <property type="entry name" value="HTH-TYPE TRANSCRIPTIONAL REPRESSOR YETL"/>
    <property type="match status" value="1"/>
</dbReference>
<dbReference type="InterPro" id="IPR036388">
    <property type="entry name" value="WH-like_DNA-bd_sf"/>
</dbReference>
<reference evidence="2 3" key="1">
    <citation type="submission" date="2019-07" db="EMBL/GenBank/DDBJ databases">
        <title>Ln-dependent methylotrophs.</title>
        <authorList>
            <person name="Tani A."/>
        </authorList>
    </citation>
    <scope>NUCLEOTIDE SEQUENCE [LARGE SCALE GENOMIC DNA]</scope>
    <source>
        <strain evidence="2 3">SM12</strain>
    </source>
</reference>
<name>A0A549THZ2_9HYPH</name>
<keyword evidence="3" id="KW-1185">Reference proteome</keyword>
<dbReference type="Gene3D" id="1.10.10.10">
    <property type="entry name" value="Winged helix-like DNA-binding domain superfamily/Winged helix DNA-binding domain"/>
    <property type="match status" value="1"/>
</dbReference>
<keyword evidence="2" id="KW-0238">DNA-binding</keyword>
<gene>
    <name evidence="2" type="ORF">FNA46_01720</name>
</gene>
<dbReference type="PANTHER" id="PTHR33164">
    <property type="entry name" value="TRANSCRIPTIONAL REGULATOR, MARR FAMILY"/>
    <property type="match status" value="1"/>
</dbReference>
<dbReference type="SMART" id="SM00347">
    <property type="entry name" value="HTH_MARR"/>
    <property type="match status" value="1"/>
</dbReference>
<dbReference type="GO" id="GO:0003677">
    <property type="term" value="F:DNA binding"/>
    <property type="evidence" value="ECO:0007669"/>
    <property type="project" value="UniProtKB-KW"/>
</dbReference>
<accession>A0A549THZ2</accession>
<dbReference type="Proteomes" id="UP000316801">
    <property type="component" value="Unassembled WGS sequence"/>
</dbReference>
<dbReference type="Pfam" id="PF12802">
    <property type="entry name" value="MarR_2"/>
    <property type="match status" value="1"/>
</dbReference>
<dbReference type="GO" id="GO:0003700">
    <property type="term" value="F:DNA-binding transcription factor activity"/>
    <property type="evidence" value="ECO:0007669"/>
    <property type="project" value="InterPro"/>
</dbReference>
<evidence type="ECO:0000313" key="3">
    <source>
        <dbReference type="Proteomes" id="UP000316801"/>
    </source>
</evidence>
<dbReference type="PROSITE" id="PS50995">
    <property type="entry name" value="HTH_MARR_2"/>
    <property type="match status" value="1"/>
</dbReference>
<feature type="domain" description="HTH marR-type" evidence="1">
    <location>
        <begin position="20"/>
        <end position="160"/>
    </location>
</feature>
<protein>
    <submittedName>
        <fullName evidence="2">Winged helix DNA-binding protein</fullName>
    </submittedName>
</protein>
<dbReference type="RefSeq" id="WP_142880612.1">
    <property type="nucleotide sequence ID" value="NZ_VJMG01000004.1"/>
</dbReference>
<dbReference type="InterPro" id="IPR036390">
    <property type="entry name" value="WH_DNA-bd_sf"/>
</dbReference>
<dbReference type="EMBL" id="VJMG01000004">
    <property type="protein sequence ID" value="TRL42730.1"/>
    <property type="molecule type" value="Genomic_DNA"/>
</dbReference>
<dbReference type="InterPro" id="IPR000835">
    <property type="entry name" value="HTH_MarR-typ"/>
</dbReference>
<dbReference type="InterPro" id="IPR039422">
    <property type="entry name" value="MarR/SlyA-like"/>
</dbReference>
<dbReference type="PRINTS" id="PR00598">
    <property type="entry name" value="HTHMARR"/>
</dbReference>
<dbReference type="SUPFAM" id="SSF46785">
    <property type="entry name" value="Winged helix' DNA-binding domain"/>
    <property type="match status" value="1"/>
</dbReference>
<sequence>MDETTSRPKRALVPDTKAALEDIRQTLSQLVGYHLRRASVYDMNGAVAALEAVDARPITMSVLVSIVEQPGRTSADICRILAIKRANIVGLLQALESRGLFTRRDDPADQRLQRLYPTPEGIEAARHWLSLVQAHEDRILARLSAGERAELRRLLALVWADERTEDG</sequence>
<evidence type="ECO:0000313" key="2">
    <source>
        <dbReference type="EMBL" id="TRL42730.1"/>
    </source>
</evidence>